<dbReference type="Proteomes" id="UP001642540">
    <property type="component" value="Unassembled WGS sequence"/>
</dbReference>
<evidence type="ECO:0000256" key="1">
    <source>
        <dbReference type="SAM" id="MobiDB-lite"/>
    </source>
</evidence>
<keyword evidence="3" id="KW-1185">Reference proteome</keyword>
<reference evidence="2 3" key="1">
    <citation type="submission" date="2024-08" db="EMBL/GenBank/DDBJ databases">
        <authorList>
            <person name="Cucini C."/>
            <person name="Frati F."/>
        </authorList>
    </citation>
    <scope>NUCLEOTIDE SEQUENCE [LARGE SCALE GENOMIC DNA]</scope>
</reference>
<sequence>MNDLERLNRDVRAAVNAYEAFILGEKIRMENLKKDLSELDGGVDDEAPTSNENVVDDNQGQVEGKTKQEKIGELLVELEEMRVARQGFGMELKSFITYALYQAYLSVKFDKMLRNLKLEFSAWVEKMEAESKLMQDALDEAMKMDEVLTEPQPKNQEEEDKDEHDEKEEEKSGQLSGEDFYFKKPLWLNKAMVDGLMRLSDIDDQQSDGGWLDEAK</sequence>
<dbReference type="EMBL" id="CAXLJM020000141">
    <property type="protein sequence ID" value="CAL8140829.1"/>
    <property type="molecule type" value="Genomic_DNA"/>
</dbReference>
<comment type="caution">
    <text evidence="2">The sequence shown here is derived from an EMBL/GenBank/DDBJ whole genome shotgun (WGS) entry which is preliminary data.</text>
</comment>
<feature type="region of interest" description="Disordered" evidence="1">
    <location>
        <begin position="147"/>
        <end position="177"/>
    </location>
</feature>
<protein>
    <submittedName>
        <fullName evidence="2">Uncharacterized protein</fullName>
    </submittedName>
</protein>
<accession>A0ABP1S1E3</accession>
<gene>
    <name evidence="2" type="ORF">ODALV1_LOCUS28444</name>
</gene>
<feature type="compositionally biased region" description="Acidic residues" evidence="1">
    <location>
        <begin position="157"/>
        <end position="168"/>
    </location>
</feature>
<evidence type="ECO:0000313" key="2">
    <source>
        <dbReference type="EMBL" id="CAL8140829.1"/>
    </source>
</evidence>
<evidence type="ECO:0000313" key="3">
    <source>
        <dbReference type="Proteomes" id="UP001642540"/>
    </source>
</evidence>
<name>A0ABP1S1E3_9HEXA</name>
<proteinExistence type="predicted"/>
<organism evidence="2 3">
    <name type="scientific">Orchesella dallaii</name>
    <dbReference type="NCBI Taxonomy" id="48710"/>
    <lineage>
        <taxon>Eukaryota</taxon>
        <taxon>Metazoa</taxon>
        <taxon>Ecdysozoa</taxon>
        <taxon>Arthropoda</taxon>
        <taxon>Hexapoda</taxon>
        <taxon>Collembola</taxon>
        <taxon>Entomobryomorpha</taxon>
        <taxon>Entomobryoidea</taxon>
        <taxon>Orchesellidae</taxon>
        <taxon>Orchesellinae</taxon>
        <taxon>Orchesella</taxon>
    </lineage>
</organism>